<dbReference type="KEGG" id="ntg:NSCAC_0521"/>
<evidence type="ECO:0008006" key="3">
    <source>
        <dbReference type="Google" id="ProtNLM"/>
    </source>
</evidence>
<evidence type="ECO:0000313" key="1">
    <source>
        <dbReference type="EMBL" id="CAB1275147.1"/>
    </source>
</evidence>
<dbReference type="EMBL" id="LR778175">
    <property type="protein sequence ID" value="CAB1275147.1"/>
    <property type="molecule type" value="Genomic_DNA"/>
</dbReference>
<dbReference type="AlphaFoldDB" id="A0A7G1Q8L3"/>
<dbReference type="Proteomes" id="UP000516072">
    <property type="component" value="Chromosome"/>
</dbReference>
<name>A0A7G1Q8L3_9GAMM</name>
<keyword evidence="2" id="KW-1185">Reference proteome</keyword>
<evidence type="ECO:0000313" key="2">
    <source>
        <dbReference type="Proteomes" id="UP000516072"/>
    </source>
</evidence>
<organism evidence="1 2">
    <name type="scientific">Candidatus Nitrosacidococcus tergens</name>
    <dbReference type="NCBI Taxonomy" id="553981"/>
    <lineage>
        <taxon>Bacteria</taxon>
        <taxon>Pseudomonadati</taxon>
        <taxon>Pseudomonadota</taxon>
        <taxon>Gammaproteobacteria</taxon>
        <taxon>Chromatiales</taxon>
        <taxon>Chromatiaceae</taxon>
        <taxon>Candidatus Nitrosacidococcus</taxon>
    </lineage>
</organism>
<sequence>MKKRKKIPVFSQKGLVTLTAAIGMSLLTAITTLHTANMGITRQKISSNSLDTNKNFSIANAAANQDIDSIINNSDMANPSSPLWRACTLSFPCSVRTQDYNSWKYQQNNNVGINNQLSYLLQNTINPSVIIAVTMGFSPTGGQTIVQRGLYLSSAIPGPVHAPMVSGGNVAVNGFIDVGGSEVSIWASDSIQLNGSGTVGGTLIASGTIISNGQDISGVSTPGSVGWGGFEYTPDPNSGNPSIPTDLFQYVFNVPQTQSQSIQNQATQLANCSSLGSNSSGLYWITGQCIISGTNTIGSAKNPVLVVTEGDIILSGSNISVYGLMYSLSNMQLSGNNFNIQGSLAANGNIGISGDANYNEEVLKNLYHNIGLSKLVSIPYSWADY</sequence>
<accession>A0A7G1Q8L3</accession>
<dbReference type="RefSeq" id="WP_197744871.1">
    <property type="nucleotide sequence ID" value="NZ_LR778175.1"/>
</dbReference>
<reference evidence="1 2" key="1">
    <citation type="submission" date="2020-03" db="EMBL/GenBank/DDBJ databases">
        <authorList>
            <person name="Picone N."/>
        </authorList>
    </citation>
    <scope>NUCLEOTIDE SEQUENCE [LARGE SCALE GENOMIC DNA]</scope>
    <source>
        <strain evidence="1">NSCAC1</strain>
    </source>
</reference>
<protein>
    <recommendedName>
        <fullName evidence="3">Type 4 fimbrial biogenesis protein PilX N-terminal domain-containing protein</fullName>
    </recommendedName>
</protein>
<gene>
    <name evidence="1" type="ORF">NSCAC_0521</name>
</gene>
<proteinExistence type="predicted"/>